<dbReference type="Proteomes" id="UP000175989">
    <property type="component" value="Unassembled WGS sequence"/>
</dbReference>
<dbReference type="EMBL" id="LROM01000072">
    <property type="protein sequence ID" value="OFA03474.1"/>
    <property type="molecule type" value="Genomic_DNA"/>
</dbReference>
<gene>
    <name evidence="2" type="ORF">DUPY_18560</name>
</gene>
<feature type="chain" id="PRO_5009207721" description="Porin domain-containing protein" evidence="1">
    <location>
        <begin position="33"/>
        <end position="213"/>
    </location>
</feature>
<proteinExistence type="predicted"/>
<accession>A0A1E7WUQ3</accession>
<feature type="signal peptide" evidence="1">
    <location>
        <begin position="1"/>
        <end position="32"/>
    </location>
</feature>
<comment type="caution">
    <text evidence="2">The sequence shown here is derived from an EMBL/GenBank/DDBJ whole genome shotgun (WGS) entry which is preliminary data.</text>
</comment>
<evidence type="ECO:0000313" key="2">
    <source>
        <dbReference type="EMBL" id="OFA03474.1"/>
    </source>
</evidence>
<keyword evidence="1" id="KW-0732">Signal</keyword>
<evidence type="ECO:0000313" key="3">
    <source>
        <dbReference type="Proteomes" id="UP000175989"/>
    </source>
</evidence>
<name>A0A1E7WUQ3_9BURK</name>
<dbReference type="SUPFAM" id="SSF56935">
    <property type="entry name" value="Porins"/>
    <property type="match status" value="1"/>
</dbReference>
<evidence type="ECO:0000256" key="1">
    <source>
        <dbReference type="SAM" id="SignalP"/>
    </source>
</evidence>
<dbReference type="AlphaFoldDB" id="A0A1E7WUQ3"/>
<protein>
    <recommendedName>
        <fullName evidence="4">Porin domain-containing protein</fullName>
    </recommendedName>
</protein>
<sequence length="213" mass="22973">MNSASIRKSTQGAARLKSLPLALMLAAGAAQAQEAGDMFSFSGFGTIGAVHSNSDRGDFVSTLYQPSGAGVSRSWDINTDTKAGAQLSARFNDQWSAVVQVVSMSRSDNTFTPRLEWANVQYAITPDFKVRVGRTALAMFMASDTRLVGYANTWLRPPVEAYNDTPMTNLDGVDISYRMRFGGVTNTLQVFTGVSDLSVVDGAGKELNTNHIR</sequence>
<organism evidence="2 3">
    <name type="scientific">Duganella phyllosphaerae</name>
    <dbReference type="NCBI Taxonomy" id="762836"/>
    <lineage>
        <taxon>Bacteria</taxon>
        <taxon>Pseudomonadati</taxon>
        <taxon>Pseudomonadota</taxon>
        <taxon>Betaproteobacteria</taxon>
        <taxon>Burkholderiales</taxon>
        <taxon>Oxalobacteraceae</taxon>
        <taxon>Telluria group</taxon>
        <taxon>Duganella</taxon>
    </lineage>
</organism>
<evidence type="ECO:0008006" key="4">
    <source>
        <dbReference type="Google" id="ProtNLM"/>
    </source>
</evidence>
<reference evidence="3" key="1">
    <citation type="journal article" date="2016" name="Front. Microbiol.">
        <title>Molecular Keys to the Janthinobacterium and Duganella spp. Interaction with the Plant Pathogen Fusarium graminearum.</title>
        <authorList>
            <person name="Haack F.S."/>
            <person name="Poehlein A."/>
            <person name="Kroger C."/>
            <person name="Voigt C.A."/>
            <person name="Piepenbring M."/>
            <person name="Bode H.B."/>
            <person name="Daniel R."/>
            <person name="Schafer W."/>
            <person name="Streit W.R."/>
        </authorList>
    </citation>
    <scope>NUCLEOTIDE SEQUENCE [LARGE SCALE GENOMIC DNA]</scope>
    <source>
        <strain evidence="3">T54</strain>
    </source>
</reference>
<keyword evidence="3" id="KW-1185">Reference proteome</keyword>